<protein>
    <submittedName>
        <fullName evidence="2">Uncharacterized protein</fullName>
    </submittedName>
</protein>
<name>A0A5C1AM74_9BACT</name>
<dbReference type="Proteomes" id="UP000324974">
    <property type="component" value="Chromosome"/>
</dbReference>
<feature type="compositionally biased region" description="Basic residues" evidence="1">
    <location>
        <begin position="140"/>
        <end position="154"/>
    </location>
</feature>
<reference evidence="3" key="1">
    <citation type="submission" date="2019-08" db="EMBL/GenBank/DDBJ databases">
        <title>Limnoglobus roseus gen. nov., sp. nov., a novel freshwater planctomycete with a giant genome from the family Gemmataceae.</title>
        <authorList>
            <person name="Kulichevskaya I.S."/>
            <person name="Naumoff D.G."/>
            <person name="Miroshnikov K."/>
            <person name="Ivanova A."/>
            <person name="Philippov D.A."/>
            <person name="Hakobyan A."/>
            <person name="Rijpstra I.C."/>
            <person name="Sinninghe Damste J.S."/>
            <person name="Liesack W."/>
            <person name="Dedysh S.N."/>
        </authorList>
    </citation>
    <scope>NUCLEOTIDE SEQUENCE [LARGE SCALE GENOMIC DNA]</scope>
    <source>
        <strain evidence="3">PX52</strain>
    </source>
</reference>
<accession>A0A5C1AM74</accession>
<evidence type="ECO:0000256" key="1">
    <source>
        <dbReference type="SAM" id="MobiDB-lite"/>
    </source>
</evidence>
<keyword evidence="3" id="KW-1185">Reference proteome</keyword>
<dbReference type="AlphaFoldDB" id="A0A5C1AM74"/>
<feature type="region of interest" description="Disordered" evidence="1">
    <location>
        <begin position="134"/>
        <end position="161"/>
    </location>
</feature>
<sequence length="161" mass="17920">MRTLLYKRTHSGDPDTDGRFGCHNCMGTVREREFNAVIGVGGEGKGVDSDVAGNLNWIGIGPRKHIDQETGYLIVTFDVFRDFNRLGIKFRAISPLLAARMYEGGARTLMTFSREEQAEIDDLLARVEIEPRTGAVAKGGRPRPKTCRPKRRRNPLGSCGR</sequence>
<evidence type="ECO:0000313" key="2">
    <source>
        <dbReference type="EMBL" id="QEL19066.1"/>
    </source>
</evidence>
<gene>
    <name evidence="2" type="ORF">PX52LOC_06123</name>
</gene>
<organism evidence="2 3">
    <name type="scientific">Limnoglobus roseus</name>
    <dbReference type="NCBI Taxonomy" id="2598579"/>
    <lineage>
        <taxon>Bacteria</taxon>
        <taxon>Pseudomonadati</taxon>
        <taxon>Planctomycetota</taxon>
        <taxon>Planctomycetia</taxon>
        <taxon>Gemmatales</taxon>
        <taxon>Gemmataceae</taxon>
        <taxon>Limnoglobus</taxon>
    </lineage>
</organism>
<dbReference type="EMBL" id="CP042425">
    <property type="protein sequence ID" value="QEL19066.1"/>
    <property type="molecule type" value="Genomic_DNA"/>
</dbReference>
<proteinExistence type="predicted"/>
<evidence type="ECO:0000313" key="3">
    <source>
        <dbReference type="Proteomes" id="UP000324974"/>
    </source>
</evidence>
<dbReference type="RefSeq" id="WP_149113503.1">
    <property type="nucleotide sequence ID" value="NZ_CP042425.1"/>
</dbReference>
<dbReference type="KEGG" id="lrs:PX52LOC_06123"/>
<dbReference type="OrthoDB" id="287981at2"/>